<dbReference type="InterPro" id="IPR018755">
    <property type="entry name" value="Phage_Mu_Gp48"/>
</dbReference>
<name>A0ABX1ESJ3_9PROT</name>
<dbReference type="Pfam" id="PF10076">
    <property type="entry name" value="Phage_Mu_Gp48"/>
    <property type="match status" value="1"/>
</dbReference>
<dbReference type="Proteomes" id="UP000765160">
    <property type="component" value="Unassembled WGS sequence"/>
</dbReference>
<organism evidence="1 2">
    <name type="scientific">Falsiroseomonas frigidaquae</name>
    <dbReference type="NCBI Taxonomy" id="487318"/>
    <lineage>
        <taxon>Bacteria</taxon>
        <taxon>Pseudomonadati</taxon>
        <taxon>Pseudomonadota</taxon>
        <taxon>Alphaproteobacteria</taxon>
        <taxon>Acetobacterales</taxon>
        <taxon>Roseomonadaceae</taxon>
        <taxon>Falsiroseomonas</taxon>
    </lineage>
</organism>
<protein>
    <submittedName>
        <fullName evidence="1">DUF2313 domain-containing protein</fullName>
    </submittedName>
</protein>
<proteinExistence type="predicted"/>
<accession>A0ABX1ESJ3</accession>
<comment type="caution">
    <text evidence="1">The sequence shown here is derived from an EMBL/GenBank/DDBJ whole genome shotgun (WGS) entry which is preliminary data.</text>
</comment>
<evidence type="ECO:0000313" key="2">
    <source>
        <dbReference type="Proteomes" id="UP000765160"/>
    </source>
</evidence>
<dbReference type="EMBL" id="JAAVTX010000001">
    <property type="protein sequence ID" value="NKE43589.1"/>
    <property type="molecule type" value="Genomic_DNA"/>
</dbReference>
<sequence length="607" mass="62756">MADSDRTEAELLAAAQALMPTGPVWPRETGATQTRILAGVAATAARLRARARALLDDAFPASAFYLLPEWEEALGLPDACSGAAPTLQGRRDQVVARLTARGGQSRAYFIGVAAALGFPVTIREFAPFRIGGSVVGAPLLGDDWAFAWEISAPEQVIRAFELGTSVVGEPLRSWGNGALECVLRRLAPAHTILIFAYRVETVLAPAQLIAPLALTRAQPGSRSAALGADGVIWQEFPADAPRFHGTSRRLLREGSKTNIIADARTAFGAGWSNTGIAAVVSAVGPDGVAGQGALVTESTTTSNHRSQHNTSVTAEIGVSYTLHWLVRAGTCTNVQLCFSLSHGSTGYQNFGLTGDGVVGTGGSGVSRATIRRIGDWYLCRMTATATAAAIVSAILMMGNLLANGRLASFPGTGRTLTSGWAWLTEGVAATSPILPAIGAPEVSAREADILTVNLRASLEIEGPFTVLWRGLLAAGAMDGADQVLLQVDAGTFDDFIRIRHVSGTGLLRTSRTAAGVSASASDLGPVAGDSLFSLGLSLDADGRMTVSLDGGAVVAVTGVATDVLAILRLGCTLTDFGAMSGQIEKVRVLPYASADGDLPALVAALSA</sequence>
<keyword evidence="2" id="KW-1185">Reference proteome</keyword>
<evidence type="ECO:0000313" key="1">
    <source>
        <dbReference type="EMBL" id="NKE43589.1"/>
    </source>
</evidence>
<dbReference type="RefSeq" id="WP_168046713.1">
    <property type="nucleotide sequence ID" value="NZ_JAATJR010000001.1"/>
</dbReference>
<reference evidence="1 2" key="1">
    <citation type="submission" date="2020-03" db="EMBL/GenBank/DDBJ databases">
        <title>Roseomonas selenitidurans sp. nov. isolated from soil.</title>
        <authorList>
            <person name="Liu H."/>
        </authorList>
    </citation>
    <scope>NUCLEOTIDE SEQUENCE [LARGE SCALE GENOMIC DNA]</scope>
    <source>
        <strain evidence="1 2">JCM 15073</strain>
    </source>
</reference>
<gene>
    <name evidence="1" type="ORF">HB662_02290</name>
</gene>